<dbReference type="PANTHER" id="PTHR32322:SF2">
    <property type="entry name" value="EAMA DOMAIN-CONTAINING PROTEIN"/>
    <property type="match status" value="1"/>
</dbReference>
<feature type="transmembrane region" description="Helical" evidence="6">
    <location>
        <begin position="254"/>
        <end position="273"/>
    </location>
</feature>
<proteinExistence type="inferred from homology"/>
<reference evidence="9" key="1">
    <citation type="submission" date="2017-06" db="EMBL/GenBank/DDBJ databases">
        <authorList>
            <person name="Varghese N."/>
            <person name="Submissions S."/>
        </authorList>
    </citation>
    <scope>NUCLEOTIDE SEQUENCE [LARGE SCALE GENOMIC DNA]</scope>
    <source>
        <strain evidence="9">LNB2</strain>
    </source>
</reference>
<evidence type="ECO:0000313" key="8">
    <source>
        <dbReference type="EMBL" id="SNS60690.1"/>
    </source>
</evidence>
<evidence type="ECO:0000313" key="9">
    <source>
        <dbReference type="Proteomes" id="UP000198281"/>
    </source>
</evidence>
<sequence length="305" mass="32518">MRGMTDRRPAVRAYIMLAFVMLFWAGNAIVGRAVRDDIPPFTLAFVRWTGGLLLLLPFAWGHLRRDWPKLLAGWKPVLLLGLIGVAGFNGFLYWGLHYTTATNGLLFQAAIPALVLGLGALAFGDRAGPWQIAGVVLSTIGVVLVIVRADLHVLTGLRLGFGDALILCGVLCWAFYTSMLRTRPAVHPFSFLAATFLIAALAMLPLSISEARAIAVIDWRPDVLGAFAYVAIFPSVIAYFLFNSAVDTIGAGRAGQTISLMPLFGAGLAAGLLGEPLHSYHLVGMGLILAGIAMAALLHRAPAAS</sequence>
<keyword evidence="4 6" id="KW-1133">Transmembrane helix</keyword>
<organism evidence="8 9">
    <name type="scientific">Edaphosphingomonas laterariae</name>
    <dbReference type="NCBI Taxonomy" id="861865"/>
    <lineage>
        <taxon>Bacteria</taxon>
        <taxon>Pseudomonadati</taxon>
        <taxon>Pseudomonadota</taxon>
        <taxon>Alphaproteobacteria</taxon>
        <taxon>Sphingomonadales</taxon>
        <taxon>Rhizorhabdaceae</taxon>
        <taxon>Edaphosphingomonas</taxon>
    </lineage>
</organism>
<dbReference type="Proteomes" id="UP000198281">
    <property type="component" value="Unassembled WGS sequence"/>
</dbReference>
<feature type="transmembrane region" description="Helical" evidence="6">
    <location>
        <begin position="72"/>
        <end position="93"/>
    </location>
</feature>
<dbReference type="PANTHER" id="PTHR32322">
    <property type="entry name" value="INNER MEMBRANE TRANSPORTER"/>
    <property type="match status" value="1"/>
</dbReference>
<feature type="transmembrane region" description="Helical" evidence="6">
    <location>
        <begin position="279"/>
        <end position="298"/>
    </location>
</feature>
<evidence type="ECO:0000256" key="1">
    <source>
        <dbReference type="ARBA" id="ARBA00004141"/>
    </source>
</evidence>
<dbReference type="Pfam" id="PF00892">
    <property type="entry name" value="EamA"/>
    <property type="match status" value="2"/>
</dbReference>
<comment type="similarity">
    <text evidence="2">Belongs to the EamA transporter family.</text>
</comment>
<feature type="transmembrane region" description="Helical" evidence="6">
    <location>
        <begin position="105"/>
        <end position="123"/>
    </location>
</feature>
<keyword evidence="9" id="KW-1185">Reference proteome</keyword>
<protein>
    <submittedName>
        <fullName evidence="8">EamA-like transporter family protein</fullName>
    </submittedName>
</protein>
<comment type="subcellular location">
    <subcellularLocation>
        <location evidence="1">Membrane</location>
        <topology evidence="1">Multi-pass membrane protein</topology>
    </subcellularLocation>
</comment>
<evidence type="ECO:0000256" key="3">
    <source>
        <dbReference type="ARBA" id="ARBA00022692"/>
    </source>
</evidence>
<feature type="transmembrane region" description="Helical" evidence="6">
    <location>
        <begin position="223"/>
        <end position="242"/>
    </location>
</feature>
<keyword evidence="5 6" id="KW-0472">Membrane</keyword>
<accession>A0A239FV72</accession>
<dbReference type="EMBL" id="FZOS01000010">
    <property type="protein sequence ID" value="SNS60690.1"/>
    <property type="molecule type" value="Genomic_DNA"/>
</dbReference>
<dbReference type="InterPro" id="IPR037185">
    <property type="entry name" value="EmrE-like"/>
</dbReference>
<feature type="transmembrane region" description="Helical" evidence="6">
    <location>
        <begin position="130"/>
        <end position="147"/>
    </location>
</feature>
<evidence type="ECO:0000259" key="7">
    <source>
        <dbReference type="Pfam" id="PF00892"/>
    </source>
</evidence>
<feature type="transmembrane region" description="Helical" evidence="6">
    <location>
        <begin position="12"/>
        <end position="34"/>
    </location>
</feature>
<dbReference type="InterPro" id="IPR050638">
    <property type="entry name" value="AA-Vitamin_Transporters"/>
</dbReference>
<feature type="domain" description="EamA" evidence="7">
    <location>
        <begin position="161"/>
        <end position="295"/>
    </location>
</feature>
<evidence type="ECO:0000256" key="2">
    <source>
        <dbReference type="ARBA" id="ARBA00007362"/>
    </source>
</evidence>
<keyword evidence="3 6" id="KW-0812">Transmembrane</keyword>
<feature type="transmembrane region" description="Helical" evidence="6">
    <location>
        <begin position="159"/>
        <end position="177"/>
    </location>
</feature>
<name>A0A239FV72_9SPHN</name>
<feature type="transmembrane region" description="Helical" evidence="6">
    <location>
        <begin position="40"/>
        <end position="60"/>
    </location>
</feature>
<dbReference type="InterPro" id="IPR000620">
    <property type="entry name" value="EamA_dom"/>
</dbReference>
<feature type="domain" description="EamA" evidence="7">
    <location>
        <begin position="13"/>
        <end position="146"/>
    </location>
</feature>
<feature type="transmembrane region" description="Helical" evidence="6">
    <location>
        <begin position="189"/>
        <end position="208"/>
    </location>
</feature>
<evidence type="ECO:0000256" key="4">
    <source>
        <dbReference type="ARBA" id="ARBA00022989"/>
    </source>
</evidence>
<gene>
    <name evidence="8" type="ORF">SAMN06295912_11052</name>
</gene>
<dbReference type="AlphaFoldDB" id="A0A239FV72"/>
<evidence type="ECO:0000256" key="5">
    <source>
        <dbReference type="ARBA" id="ARBA00023136"/>
    </source>
</evidence>
<dbReference type="GO" id="GO:0016020">
    <property type="term" value="C:membrane"/>
    <property type="evidence" value="ECO:0007669"/>
    <property type="project" value="UniProtKB-SubCell"/>
</dbReference>
<evidence type="ECO:0000256" key="6">
    <source>
        <dbReference type="SAM" id="Phobius"/>
    </source>
</evidence>
<dbReference type="SUPFAM" id="SSF103481">
    <property type="entry name" value="Multidrug resistance efflux transporter EmrE"/>
    <property type="match status" value="2"/>
</dbReference>